<dbReference type="AlphaFoldDB" id="A0A9D4SRQ4"/>
<keyword evidence="4" id="KW-1185">Reference proteome</keyword>
<evidence type="ECO:0000256" key="1">
    <source>
        <dbReference type="SAM" id="MobiDB-lite"/>
    </source>
</evidence>
<dbReference type="InterPro" id="IPR003961">
    <property type="entry name" value="FN3_dom"/>
</dbReference>
<sequence length="196" mass="21361">MTYNWVAEITNIDLELRSRKVPARPSHNMTESVSSQPAPPAGTSSCAGATPPYSLLNHGGLYMEVFSPTADSVSLRWLPAAGDSDYPCLVAGYRITARSGDWTRRLEVGSEETTAVVMGLLPCSQYRLFLRPFFTADGDPRSLRKYGSPQHQEFSTKVGVPSVPRDLKVKETKEGVAKLNWEAPKNPAGPISGYTA</sequence>
<evidence type="ECO:0000313" key="3">
    <source>
        <dbReference type="EMBL" id="KAH7943121.1"/>
    </source>
</evidence>
<comment type="caution">
    <text evidence="3">The sequence shown here is derived from an EMBL/GenBank/DDBJ whole genome shotgun (WGS) entry which is preliminary data.</text>
</comment>
<dbReference type="SUPFAM" id="SSF49265">
    <property type="entry name" value="Fibronectin type III"/>
    <property type="match status" value="1"/>
</dbReference>
<dbReference type="CDD" id="cd00063">
    <property type="entry name" value="FN3"/>
    <property type="match status" value="2"/>
</dbReference>
<feature type="domain" description="Fibronectin type-III" evidence="2">
    <location>
        <begin position="163"/>
        <end position="196"/>
    </location>
</feature>
<gene>
    <name evidence="3" type="ORF">HPB52_005612</name>
</gene>
<dbReference type="Proteomes" id="UP000821837">
    <property type="component" value="Unassembled WGS sequence"/>
</dbReference>
<organism evidence="3 4">
    <name type="scientific">Rhipicephalus sanguineus</name>
    <name type="common">Brown dog tick</name>
    <name type="synonym">Ixodes sanguineus</name>
    <dbReference type="NCBI Taxonomy" id="34632"/>
    <lineage>
        <taxon>Eukaryota</taxon>
        <taxon>Metazoa</taxon>
        <taxon>Ecdysozoa</taxon>
        <taxon>Arthropoda</taxon>
        <taxon>Chelicerata</taxon>
        <taxon>Arachnida</taxon>
        <taxon>Acari</taxon>
        <taxon>Parasitiformes</taxon>
        <taxon>Ixodida</taxon>
        <taxon>Ixodoidea</taxon>
        <taxon>Ixodidae</taxon>
        <taxon>Rhipicephalinae</taxon>
        <taxon>Rhipicephalus</taxon>
        <taxon>Rhipicephalus</taxon>
    </lineage>
</organism>
<dbReference type="VEuPathDB" id="VectorBase:RSAN_055764"/>
<protein>
    <recommendedName>
        <fullName evidence="2">Fibronectin type-III domain-containing protein</fullName>
    </recommendedName>
</protein>
<feature type="compositionally biased region" description="Polar residues" evidence="1">
    <location>
        <begin position="27"/>
        <end position="46"/>
    </location>
</feature>
<name>A0A9D4SRQ4_RHISA</name>
<reference evidence="3" key="2">
    <citation type="submission" date="2021-09" db="EMBL/GenBank/DDBJ databases">
        <authorList>
            <person name="Jia N."/>
            <person name="Wang J."/>
            <person name="Shi W."/>
            <person name="Du L."/>
            <person name="Sun Y."/>
            <person name="Zhan W."/>
            <person name="Jiang J."/>
            <person name="Wang Q."/>
            <person name="Zhang B."/>
            <person name="Ji P."/>
            <person name="Sakyi L.B."/>
            <person name="Cui X."/>
            <person name="Yuan T."/>
            <person name="Jiang B."/>
            <person name="Yang W."/>
            <person name="Lam T.T.-Y."/>
            <person name="Chang Q."/>
            <person name="Ding S."/>
            <person name="Wang X."/>
            <person name="Zhu J."/>
            <person name="Ruan X."/>
            <person name="Zhao L."/>
            <person name="Wei J."/>
            <person name="Que T."/>
            <person name="Du C."/>
            <person name="Cheng J."/>
            <person name="Dai P."/>
            <person name="Han X."/>
            <person name="Huang E."/>
            <person name="Gao Y."/>
            <person name="Liu J."/>
            <person name="Shao H."/>
            <person name="Ye R."/>
            <person name="Li L."/>
            <person name="Wei W."/>
            <person name="Wang X."/>
            <person name="Wang C."/>
            <person name="Huo Q."/>
            <person name="Li W."/>
            <person name="Guo W."/>
            <person name="Chen H."/>
            <person name="Chen S."/>
            <person name="Zhou L."/>
            <person name="Zhou L."/>
            <person name="Ni X."/>
            <person name="Tian J."/>
            <person name="Zhou Y."/>
            <person name="Sheng Y."/>
            <person name="Liu T."/>
            <person name="Pan Y."/>
            <person name="Xia L."/>
            <person name="Li J."/>
            <person name="Zhao F."/>
            <person name="Cao W."/>
        </authorList>
    </citation>
    <scope>NUCLEOTIDE SEQUENCE</scope>
    <source>
        <strain evidence="3">Rsan-2018</strain>
        <tissue evidence="3">Larvae</tissue>
    </source>
</reference>
<feature type="region of interest" description="Disordered" evidence="1">
    <location>
        <begin position="22"/>
        <end position="46"/>
    </location>
</feature>
<dbReference type="InterPro" id="IPR036116">
    <property type="entry name" value="FN3_sf"/>
</dbReference>
<proteinExistence type="predicted"/>
<reference evidence="3" key="1">
    <citation type="journal article" date="2020" name="Cell">
        <title>Large-Scale Comparative Analyses of Tick Genomes Elucidate Their Genetic Diversity and Vector Capacities.</title>
        <authorList>
            <consortium name="Tick Genome and Microbiome Consortium (TIGMIC)"/>
            <person name="Jia N."/>
            <person name="Wang J."/>
            <person name="Shi W."/>
            <person name="Du L."/>
            <person name="Sun Y."/>
            <person name="Zhan W."/>
            <person name="Jiang J.F."/>
            <person name="Wang Q."/>
            <person name="Zhang B."/>
            <person name="Ji P."/>
            <person name="Bell-Sakyi L."/>
            <person name="Cui X.M."/>
            <person name="Yuan T.T."/>
            <person name="Jiang B.G."/>
            <person name="Yang W.F."/>
            <person name="Lam T.T."/>
            <person name="Chang Q.C."/>
            <person name="Ding S.J."/>
            <person name="Wang X.J."/>
            <person name="Zhu J.G."/>
            <person name="Ruan X.D."/>
            <person name="Zhao L."/>
            <person name="Wei J.T."/>
            <person name="Ye R.Z."/>
            <person name="Que T.C."/>
            <person name="Du C.H."/>
            <person name="Zhou Y.H."/>
            <person name="Cheng J.X."/>
            <person name="Dai P.F."/>
            <person name="Guo W.B."/>
            <person name="Han X.H."/>
            <person name="Huang E.J."/>
            <person name="Li L.F."/>
            <person name="Wei W."/>
            <person name="Gao Y.C."/>
            <person name="Liu J.Z."/>
            <person name="Shao H.Z."/>
            <person name="Wang X."/>
            <person name="Wang C.C."/>
            <person name="Yang T.C."/>
            <person name="Huo Q.B."/>
            <person name="Li W."/>
            <person name="Chen H.Y."/>
            <person name="Chen S.E."/>
            <person name="Zhou L.G."/>
            <person name="Ni X.B."/>
            <person name="Tian J.H."/>
            <person name="Sheng Y."/>
            <person name="Liu T."/>
            <person name="Pan Y.S."/>
            <person name="Xia L.Y."/>
            <person name="Li J."/>
            <person name="Zhao F."/>
            <person name="Cao W.C."/>
        </authorList>
    </citation>
    <scope>NUCLEOTIDE SEQUENCE</scope>
    <source>
        <strain evidence="3">Rsan-2018</strain>
    </source>
</reference>
<evidence type="ECO:0000313" key="4">
    <source>
        <dbReference type="Proteomes" id="UP000821837"/>
    </source>
</evidence>
<accession>A0A9D4SRQ4</accession>
<dbReference type="InterPro" id="IPR013783">
    <property type="entry name" value="Ig-like_fold"/>
</dbReference>
<dbReference type="PROSITE" id="PS50853">
    <property type="entry name" value="FN3"/>
    <property type="match status" value="1"/>
</dbReference>
<evidence type="ECO:0000259" key="2">
    <source>
        <dbReference type="PROSITE" id="PS50853"/>
    </source>
</evidence>
<dbReference type="EMBL" id="JABSTV010001253">
    <property type="protein sequence ID" value="KAH7943121.1"/>
    <property type="molecule type" value="Genomic_DNA"/>
</dbReference>
<dbReference type="Gene3D" id="2.60.40.10">
    <property type="entry name" value="Immunoglobulins"/>
    <property type="match status" value="2"/>
</dbReference>